<name>A0ABX2MBY4_9MICO</name>
<keyword evidence="2" id="KW-1185">Reference proteome</keyword>
<evidence type="ECO:0000313" key="1">
    <source>
        <dbReference type="EMBL" id="NUU12846.1"/>
    </source>
</evidence>
<dbReference type="Proteomes" id="UP000573001">
    <property type="component" value="Unassembled WGS sequence"/>
</dbReference>
<organism evidence="1 2">
    <name type="scientific">Curtobacterium pusillum</name>
    <dbReference type="NCBI Taxonomy" id="69373"/>
    <lineage>
        <taxon>Bacteria</taxon>
        <taxon>Bacillati</taxon>
        <taxon>Actinomycetota</taxon>
        <taxon>Actinomycetes</taxon>
        <taxon>Micrococcales</taxon>
        <taxon>Microbacteriaceae</taxon>
        <taxon>Curtobacterium</taxon>
    </lineage>
</organism>
<protein>
    <recommendedName>
        <fullName evidence="3">N-acetyltransferase</fullName>
    </recommendedName>
</protein>
<evidence type="ECO:0008006" key="3">
    <source>
        <dbReference type="Google" id="ProtNLM"/>
    </source>
</evidence>
<evidence type="ECO:0000313" key="2">
    <source>
        <dbReference type="Proteomes" id="UP000573001"/>
    </source>
</evidence>
<proteinExistence type="predicted"/>
<dbReference type="EMBL" id="JABMCE010000051">
    <property type="protein sequence ID" value="NUU12846.1"/>
    <property type="molecule type" value="Genomic_DNA"/>
</dbReference>
<accession>A0ABX2MBY4</accession>
<sequence>MTSAAVLRPWRTSDAPVLLEASGDPVLARQFDVETHARLATDPGPDVRPLTIVRPAP</sequence>
<dbReference type="RefSeq" id="WP_175350404.1">
    <property type="nucleotide sequence ID" value="NZ_BAAAWQ010000001.1"/>
</dbReference>
<comment type="caution">
    <text evidence="1">The sequence shown here is derived from an EMBL/GenBank/DDBJ whole genome shotgun (WGS) entry which is preliminary data.</text>
</comment>
<reference evidence="1 2" key="1">
    <citation type="submission" date="2020-05" db="EMBL/GenBank/DDBJ databases">
        <title>Genome Sequencing of Type Strains.</title>
        <authorList>
            <person name="Lemaire J.F."/>
            <person name="Inderbitzin P."/>
            <person name="Gregorio O.A."/>
            <person name="Collins S.B."/>
            <person name="Wespe N."/>
            <person name="Knight-Connoni V."/>
        </authorList>
    </citation>
    <scope>NUCLEOTIDE SEQUENCE [LARGE SCALE GENOMIC DNA]</scope>
    <source>
        <strain evidence="1 2">ATCC 19096</strain>
    </source>
</reference>
<gene>
    <name evidence="1" type="ORF">HP507_03190</name>
</gene>